<evidence type="ECO:0000256" key="3">
    <source>
        <dbReference type="ARBA" id="ARBA00020042"/>
    </source>
</evidence>
<keyword evidence="6" id="KW-0997">Cell inner membrane</keyword>
<evidence type="ECO:0000259" key="11">
    <source>
        <dbReference type="Pfam" id="PF08334"/>
    </source>
</evidence>
<dbReference type="NCBIfam" id="TIGR01710">
    <property type="entry name" value="typeII_sec_gspG"/>
    <property type="match status" value="1"/>
</dbReference>
<evidence type="ECO:0000256" key="8">
    <source>
        <dbReference type="ARBA" id="ARBA00022989"/>
    </source>
</evidence>
<evidence type="ECO:0000256" key="1">
    <source>
        <dbReference type="ARBA" id="ARBA00004377"/>
    </source>
</evidence>
<evidence type="ECO:0000256" key="6">
    <source>
        <dbReference type="ARBA" id="ARBA00022519"/>
    </source>
</evidence>
<dbReference type="PANTHER" id="PTHR30093">
    <property type="entry name" value="GENERAL SECRETION PATHWAY PROTEIN G"/>
    <property type="match status" value="1"/>
</dbReference>
<keyword evidence="7 10" id="KW-0812">Transmembrane</keyword>
<keyword evidence="8 10" id="KW-1133">Transmembrane helix</keyword>
<proteinExistence type="inferred from homology"/>
<dbReference type="InterPro" id="IPR012902">
    <property type="entry name" value="N_methyl_site"/>
</dbReference>
<accession>A0AAE9ZEE6</accession>
<evidence type="ECO:0000256" key="7">
    <source>
        <dbReference type="ARBA" id="ARBA00022692"/>
    </source>
</evidence>
<dbReference type="InterPro" id="IPR000983">
    <property type="entry name" value="Bac_GSPG_pilin"/>
</dbReference>
<dbReference type="AlphaFoldDB" id="A0AAE9ZEE6"/>
<dbReference type="RefSeq" id="WP_274493094.1">
    <property type="nucleotide sequence ID" value="NZ_CP118166.1"/>
</dbReference>
<dbReference type="SUPFAM" id="SSF54523">
    <property type="entry name" value="Pili subunits"/>
    <property type="match status" value="1"/>
</dbReference>
<keyword evidence="13" id="KW-1185">Reference proteome</keyword>
<dbReference type="GO" id="GO:0005886">
    <property type="term" value="C:plasma membrane"/>
    <property type="evidence" value="ECO:0007669"/>
    <property type="project" value="UniProtKB-SubCell"/>
</dbReference>
<dbReference type="Gene3D" id="3.30.700.10">
    <property type="entry name" value="Glycoprotein, Type 4 Pilin"/>
    <property type="match status" value="1"/>
</dbReference>
<evidence type="ECO:0000256" key="2">
    <source>
        <dbReference type="ARBA" id="ARBA00009984"/>
    </source>
</evidence>
<dbReference type="NCBIfam" id="TIGR02532">
    <property type="entry name" value="IV_pilin_GFxxxE"/>
    <property type="match status" value="1"/>
</dbReference>
<dbReference type="PANTHER" id="PTHR30093:SF44">
    <property type="entry name" value="TYPE II SECRETION SYSTEM CORE PROTEIN G"/>
    <property type="match status" value="1"/>
</dbReference>
<keyword evidence="9 10" id="KW-0472">Membrane</keyword>
<keyword evidence="4" id="KW-1003">Cell membrane</keyword>
<dbReference type="GO" id="GO:0015627">
    <property type="term" value="C:type II protein secretion system complex"/>
    <property type="evidence" value="ECO:0007669"/>
    <property type="project" value="InterPro"/>
</dbReference>
<dbReference type="PRINTS" id="PR00813">
    <property type="entry name" value="BCTERIALGSPG"/>
</dbReference>
<protein>
    <recommendedName>
        <fullName evidence="3">Type II secretion system core protein G</fullName>
    </recommendedName>
</protein>
<evidence type="ECO:0000256" key="9">
    <source>
        <dbReference type="ARBA" id="ARBA00023136"/>
    </source>
</evidence>
<dbReference type="GO" id="GO:0015628">
    <property type="term" value="P:protein secretion by the type II secretion system"/>
    <property type="evidence" value="ECO:0007669"/>
    <property type="project" value="InterPro"/>
</dbReference>
<evidence type="ECO:0000313" key="13">
    <source>
        <dbReference type="Proteomes" id="UP001214043"/>
    </source>
</evidence>
<dbReference type="EMBL" id="CP118166">
    <property type="protein sequence ID" value="WDI31248.1"/>
    <property type="molecule type" value="Genomic_DNA"/>
</dbReference>
<feature type="domain" description="Type II secretion system protein GspG C-terminal" evidence="11">
    <location>
        <begin position="41"/>
        <end position="152"/>
    </location>
</feature>
<organism evidence="12 13">
    <name type="scientific">Hyphococcus flavus</name>
    <dbReference type="NCBI Taxonomy" id="1866326"/>
    <lineage>
        <taxon>Bacteria</taxon>
        <taxon>Pseudomonadati</taxon>
        <taxon>Pseudomonadota</taxon>
        <taxon>Alphaproteobacteria</taxon>
        <taxon>Parvularculales</taxon>
        <taxon>Parvularculaceae</taxon>
        <taxon>Hyphococcus</taxon>
    </lineage>
</organism>
<evidence type="ECO:0000256" key="5">
    <source>
        <dbReference type="ARBA" id="ARBA00022481"/>
    </source>
</evidence>
<gene>
    <name evidence="12" type="primary">gspG</name>
    <name evidence="12" type="ORF">PUV54_14955</name>
</gene>
<comment type="subcellular location">
    <subcellularLocation>
        <location evidence="1">Cell inner membrane</location>
        <topology evidence="1">Single-pass membrane protein</topology>
    </subcellularLocation>
</comment>
<dbReference type="InterPro" id="IPR013545">
    <property type="entry name" value="T2SS_protein-GspG_C"/>
</dbReference>
<dbReference type="PROSITE" id="PS00409">
    <property type="entry name" value="PROKAR_NTER_METHYL"/>
    <property type="match status" value="1"/>
</dbReference>
<keyword evidence="5" id="KW-0488">Methylation</keyword>
<evidence type="ECO:0000256" key="10">
    <source>
        <dbReference type="SAM" id="Phobius"/>
    </source>
</evidence>
<dbReference type="KEGG" id="hfl:PUV54_14955"/>
<name>A0AAE9ZEE6_9PROT</name>
<sequence length="157" mass="17104">MKVLSMLKQARKRRRQRGITLVELLVVLAILALISAIVVINVLPARDQAAMDKAKIDIGVIETALDQYRLDMLNYPTTQQGLSALSTAPADARNASRYRPGGYLRGGAPLDPWGNPYQYRIPGDRGGAYDLFSYGADGEPGGEGLNADIGNWTEDEL</sequence>
<dbReference type="InterPro" id="IPR045584">
    <property type="entry name" value="Pilin-like"/>
</dbReference>
<comment type="similarity">
    <text evidence="2">Belongs to the GSP G family.</text>
</comment>
<reference evidence="12" key="1">
    <citation type="submission" date="2023-02" db="EMBL/GenBank/DDBJ databases">
        <title>Genome sequence of Hyphococcus flavus.</title>
        <authorList>
            <person name="Rong J.-C."/>
            <person name="Zhao Q."/>
            <person name="Yi M."/>
            <person name="Wu J.-Y."/>
        </authorList>
    </citation>
    <scope>NUCLEOTIDE SEQUENCE</scope>
    <source>
        <strain evidence="12">MCCC 1K03223</strain>
    </source>
</reference>
<evidence type="ECO:0000256" key="4">
    <source>
        <dbReference type="ARBA" id="ARBA00022475"/>
    </source>
</evidence>
<dbReference type="Pfam" id="PF07963">
    <property type="entry name" value="N_methyl"/>
    <property type="match status" value="1"/>
</dbReference>
<dbReference type="InterPro" id="IPR010054">
    <property type="entry name" value="Type2_sec_GspG"/>
</dbReference>
<evidence type="ECO:0000313" key="12">
    <source>
        <dbReference type="EMBL" id="WDI31248.1"/>
    </source>
</evidence>
<dbReference type="Proteomes" id="UP001214043">
    <property type="component" value="Chromosome"/>
</dbReference>
<dbReference type="Pfam" id="PF08334">
    <property type="entry name" value="T2SSG"/>
    <property type="match status" value="1"/>
</dbReference>
<feature type="transmembrane region" description="Helical" evidence="10">
    <location>
        <begin position="21"/>
        <end position="43"/>
    </location>
</feature>